<dbReference type="Gene3D" id="3.90.180.10">
    <property type="entry name" value="Medium-chain alcohol dehydrogenases, catalytic domain"/>
    <property type="match status" value="1"/>
</dbReference>
<dbReference type="SUPFAM" id="SSF51735">
    <property type="entry name" value="NAD(P)-binding Rossmann-fold domains"/>
    <property type="match status" value="1"/>
</dbReference>
<feature type="domain" description="4Fe-4S ferredoxin-type" evidence="8">
    <location>
        <begin position="83"/>
        <end position="113"/>
    </location>
</feature>
<dbReference type="InterPro" id="IPR011032">
    <property type="entry name" value="GroES-like_sf"/>
</dbReference>
<comment type="similarity">
    <text evidence="2 7">Belongs to the zinc-containing alcohol dehydrogenase family.</text>
</comment>
<dbReference type="Proteomes" id="UP000675940">
    <property type="component" value="Unassembled WGS sequence"/>
</dbReference>
<evidence type="ECO:0000256" key="2">
    <source>
        <dbReference type="ARBA" id="ARBA00008072"/>
    </source>
</evidence>
<evidence type="ECO:0000256" key="6">
    <source>
        <dbReference type="ARBA" id="ARBA00023027"/>
    </source>
</evidence>
<reference evidence="9" key="1">
    <citation type="submission" date="2021-03" db="EMBL/GenBank/DDBJ databases">
        <title>Sagittula salina sp. nov. strain M10.9X isolated from the marine waste.</title>
        <authorList>
            <person name="Satari L."/>
            <person name="Molina-Menor E."/>
            <person name="Vidal-Verdu A."/>
            <person name="Pascual J."/>
            <person name="Pereto J."/>
            <person name="Porcar M."/>
        </authorList>
    </citation>
    <scope>NUCLEOTIDE SEQUENCE</scope>
    <source>
        <strain evidence="9">M10.9X</strain>
    </source>
</reference>
<gene>
    <name evidence="9" type="ORF">J5474_20435</name>
</gene>
<evidence type="ECO:0000313" key="9">
    <source>
        <dbReference type="EMBL" id="MBP0484846.1"/>
    </source>
</evidence>
<dbReference type="SUPFAM" id="SSF50129">
    <property type="entry name" value="GroES-like"/>
    <property type="match status" value="1"/>
</dbReference>
<dbReference type="Gene3D" id="3.40.50.720">
    <property type="entry name" value="NAD(P)-binding Rossmann-like Domain"/>
    <property type="match status" value="1"/>
</dbReference>
<dbReference type="InterPro" id="IPR017896">
    <property type="entry name" value="4Fe4S_Fe-S-bd"/>
</dbReference>
<keyword evidence="10" id="KW-1185">Reference proteome</keyword>
<organism evidence="9 10">
    <name type="scientific">Sagittula salina</name>
    <dbReference type="NCBI Taxonomy" id="2820268"/>
    <lineage>
        <taxon>Bacteria</taxon>
        <taxon>Pseudomonadati</taxon>
        <taxon>Pseudomonadota</taxon>
        <taxon>Alphaproteobacteria</taxon>
        <taxon>Rhodobacterales</taxon>
        <taxon>Roseobacteraceae</taxon>
        <taxon>Sagittula</taxon>
    </lineage>
</organism>
<dbReference type="SMART" id="SM00829">
    <property type="entry name" value="PKS_ER"/>
    <property type="match status" value="1"/>
</dbReference>
<dbReference type="GO" id="GO:0016616">
    <property type="term" value="F:oxidoreductase activity, acting on the CH-OH group of donors, NAD or NADP as acceptor"/>
    <property type="evidence" value="ECO:0007669"/>
    <property type="project" value="UniProtKB-ARBA"/>
</dbReference>
<comment type="cofactor">
    <cofactor evidence="1 7">
        <name>Zn(2+)</name>
        <dbReference type="ChEBI" id="CHEBI:29105"/>
    </cofactor>
</comment>
<dbReference type="PROSITE" id="PS51379">
    <property type="entry name" value="4FE4S_FER_2"/>
    <property type="match status" value="1"/>
</dbReference>
<dbReference type="InterPro" id="IPR002328">
    <property type="entry name" value="ADH_Zn_CS"/>
</dbReference>
<dbReference type="InterPro" id="IPR013149">
    <property type="entry name" value="ADH-like_C"/>
</dbReference>
<evidence type="ECO:0000313" key="10">
    <source>
        <dbReference type="Proteomes" id="UP000675940"/>
    </source>
</evidence>
<dbReference type="PANTHER" id="PTHR43161:SF9">
    <property type="entry name" value="SORBITOL DEHYDROGENASE"/>
    <property type="match status" value="1"/>
</dbReference>
<dbReference type="EMBL" id="JAGISH010000018">
    <property type="protein sequence ID" value="MBP0484846.1"/>
    <property type="molecule type" value="Genomic_DNA"/>
</dbReference>
<dbReference type="CDD" id="cd08232">
    <property type="entry name" value="idonate-5-DH"/>
    <property type="match status" value="1"/>
</dbReference>
<comment type="caution">
    <text evidence="9">The sequence shown here is derived from an EMBL/GenBank/DDBJ whole genome shotgun (WGS) entry which is preliminary data.</text>
</comment>
<dbReference type="RefSeq" id="WP_209363571.1">
    <property type="nucleotide sequence ID" value="NZ_JAGISH010000018.1"/>
</dbReference>
<evidence type="ECO:0000256" key="3">
    <source>
        <dbReference type="ARBA" id="ARBA00022723"/>
    </source>
</evidence>
<dbReference type="PANTHER" id="PTHR43161">
    <property type="entry name" value="SORBITOL DEHYDROGENASE"/>
    <property type="match status" value="1"/>
</dbReference>
<dbReference type="GO" id="GO:0008270">
    <property type="term" value="F:zinc ion binding"/>
    <property type="evidence" value="ECO:0007669"/>
    <property type="project" value="InterPro"/>
</dbReference>
<name>A0A940MU00_9RHOB</name>
<keyword evidence="6" id="KW-0520">NAD</keyword>
<keyword evidence="3 7" id="KW-0479">Metal-binding</keyword>
<accession>A0A940MU00</accession>
<dbReference type="InterPro" id="IPR036291">
    <property type="entry name" value="NAD(P)-bd_dom_sf"/>
</dbReference>
<keyword evidence="5" id="KW-0560">Oxidoreductase</keyword>
<dbReference type="FunFam" id="3.40.50.720:FF:000068">
    <property type="entry name" value="Sorbitol dehydrogenase"/>
    <property type="match status" value="1"/>
</dbReference>
<dbReference type="Pfam" id="PF08240">
    <property type="entry name" value="ADH_N"/>
    <property type="match status" value="1"/>
</dbReference>
<dbReference type="InterPro" id="IPR013154">
    <property type="entry name" value="ADH-like_N"/>
</dbReference>
<dbReference type="PROSITE" id="PS00059">
    <property type="entry name" value="ADH_ZINC"/>
    <property type="match status" value="1"/>
</dbReference>
<protein>
    <submittedName>
        <fullName evidence="9">L-idonate 5-dehydrogenase</fullName>
    </submittedName>
</protein>
<evidence type="ECO:0000256" key="1">
    <source>
        <dbReference type="ARBA" id="ARBA00001947"/>
    </source>
</evidence>
<keyword evidence="4 7" id="KW-0862">Zinc</keyword>
<evidence type="ECO:0000256" key="7">
    <source>
        <dbReference type="RuleBase" id="RU361277"/>
    </source>
</evidence>
<dbReference type="Pfam" id="PF00107">
    <property type="entry name" value="ADH_zinc_N"/>
    <property type="match status" value="1"/>
</dbReference>
<evidence type="ECO:0000256" key="4">
    <source>
        <dbReference type="ARBA" id="ARBA00022833"/>
    </source>
</evidence>
<sequence>MNTRVCRLHAPGDIRIETDALNDPGPGEALVAIGAAGICGSDLHYYHDGGFGPIRVRQPIILGHEAAGTVIAVGEGVTLSPGTRVAVNPSEPCGTCKFCAEGLPVHCLNMKFRGSAMYMPHIHGLFRDRIVVNAAQCVPVSDRTAIAAAACAEPLAVCLHARALAGDLKGKRVLVTGAGPIGALCTAAAAEAGAAEIVVTDLQDFTLDIARRMGATRTINVAKDAAALDAYGAEKGHFDVAFECSAAAPAIQSAITALRPQGKLVQVGVGGATPVPLNLVVSKEIAWQGTHRFAGEFEEAVRALDEGRIDVAPIITDTFPLEDAKRAFDTAGNRSAAVKVHLSFAD</sequence>
<evidence type="ECO:0000259" key="8">
    <source>
        <dbReference type="PROSITE" id="PS51379"/>
    </source>
</evidence>
<dbReference type="InterPro" id="IPR020843">
    <property type="entry name" value="ER"/>
</dbReference>
<evidence type="ECO:0000256" key="5">
    <source>
        <dbReference type="ARBA" id="ARBA00023002"/>
    </source>
</evidence>
<proteinExistence type="inferred from homology"/>
<dbReference type="AlphaFoldDB" id="A0A940MU00"/>